<organism evidence="3 5">
    <name type="scientific">Sutcliffiella horikoshii</name>
    <dbReference type="NCBI Taxonomy" id="79883"/>
    <lineage>
        <taxon>Bacteria</taxon>
        <taxon>Bacillati</taxon>
        <taxon>Bacillota</taxon>
        <taxon>Bacilli</taxon>
        <taxon>Bacillales</taxon>
        <taxon>Bacillaceae</taxon>
        <taxon>Sutcliffiella</taxon>
    </lineage>
</organism>
<dbReference type="Proteomes" id="UP000195573">
    <property type="component" value="Chromosome"/>
</dbReference>
<feature type="transmembrane region" description="Helical" evidence="1">
    <location>
        <begin position="73"/>
        <end position="93"/>
    </location>
</feature>
<evidence type="ECO:0000256" key="1">
    <source>
        <dbReference type="SAM" id="Phobius"/>
    </source>
</evidence>
<keyword evidence="1" id="KW-0472">Membrane</keyword>
<proteinExistence type="predicted"/>
<evidence type="ECO:0000313" key="4">
    <source>
        <dbReference type="Proteomes" id="UP000195573"/>
    </source>
</evidence>
<keyword evidence="1" id="KW-0812">Transmembrane</keyword>
<feature type="transmembrane region" description="Helical" evidence="1">
    <location>
        <begin position="42"/>
        <end position="61"/>
    </location>
</feature>
<evidence type="ECO:0000313" key="2">
    <source>
        <dbReference type="EMBL" id="ART75030.1"/>
    </source>
</evidence>
<gene>
    <name evidence="2" type="ORF">B4U37_02765</name>
    <name evidence="3" type="ORF">FZC74_11550</name>
</gene>
<dbReference type="KEGG" id="bhk:B4U37_02765"/>
<keyword evidence="1" id="KW-1133">Transmembrane helix</keyword>
<dbReference type="EMBL" id="VTEU01000004">
    <property type="protein sequence ID" value="TYS58437.1"/>
    <property type="molecule type" value="Genomic_DNA"/>
</dbReference>
<sequence length="94" mass="10694">MGLFFEKIKRTKSSKPIVAIRIILSIAMIALFILGYRDDFNGTYLGYAFLIVGLLNVMNGVESHYHRDEKKVYVMDYLLGILFIFIAITELGIG</sequence>
<reference evidence="3 5" key="2">
    <citation type="submission" date="2019-08" db="EMBL/GenBank/DDBJ databases">
        <title>Bacillus genomes from the desert of Cuatro Cienegas, Coahuila.</title>
        <authorList>
            <person name="Olmedo-Alvarez G."/>
        </authorList>
    </citation>
    <scope>NUCLEOTIDE SEQUENCE [LARGE SCALE GENOMIC DNA]</scope>
    <source>
        <strain evidence="3 5">CH88_3T</strain>
    </source>
</reference>
<dbReference type="GeneID" id="96737357"/>
<reference evidence="2 4" key="1">
    <citation type="submission" date="2017-04" db="EMBL/GenBank/DDBJ databases">
        <title>Complete Genome Sequence of the Bacillus horikoshii 20a strain from Cuatro Cienegas, Coahuila, Mexico.</title>
        <authorList>
            <person name="Zarza E."/>
            <person name="Alcaraz L.D."/>
            <person name="Aguilar-Salinas B."/>
            <person name="Islas A."/>
            <person name="Olmedo-Alvarez G."/>
        </authorList>
    </citation>
    <scope>NUCLEOTIDE SEQUENCE [LARGE SCALE GENOMIC DNA]</scope>
    <source>
        <strain evidence="2 4">20a</strain>
    </source>
</reference>
<protein>
    <recommendedName>
        <fullName evidence="6">DUF4181 domain-containing protein</fullName>
    </recommendedName>
</protein>
<evidence type="ECO:0000313" key="3">
    <source>
        <dbReference type="EMBL" id="TYS58437.1"/>
    </source>
</evidence>
<evidence type="ECO:0000313" key="5">
    <source>
        <dbReference type="Proteomes" id="UP000323393"/>
    </source>
</evidence>
<keyword evidence="4" id="KW-1185">Reference proteome</keyword>
<dbReference type="AlphaFoldDB" id="A0A1Y0CID1"/>
<evidence type="ECO:0008006" key="6">
    <source>
        <dbReference type="Google" id="ProtNLM"/>
    </source>
</evidence>
<dbReference type="Proteomes" id="UP000323393">
    <property type="component" value="Unassembled WGS sequence"/>
</dbReference>
<dbReference type="EMBL" id="CP020880">
    <property type="protein sequence ID" value="ART75030.1"/>
    <property type="molecule type" value="Genomic_DNA"/>
</dbReference>
<feature type="transmembrane region" description="Helical" evidence="1">
    <location>
        <begin position="18"/>
        <end position="36"/>
    </location>
</feature>
<name>A0A1Y0CID1_9BACI</name>
<dbReference type="RefSeq" id="WP_088016965.1">
    <property type="nucleotide sequence ID" value="NZ_CP020880.1"/>
</dbReference>
<accession>A0A1Y0CID1</accession>